<keyword evidence="1" id="KW-1133">Transmembrane helix</keyword>
<reference evidence="2 3" key="1">
    <citation type="journal article" date="2008" name="Genome Biol.">
        <title>A genomic analysis of the archaeal system Ignicoccus hospitalis-Nanoarchaeum equitans.</title>
        <authorList>
            <person name="Podar M."/>
            <person name="Anderson I."/>
            <person name="Makarova K.S."/>
            <person name="Elkins J.G."/>
            <person name="Ivanova N."/>
            <person name="Wall M.A."/>
            <person name="Lykidis A."/>
            <person name="Mavromatis K."/>
            <person name="Sun H."/>
            <person name="Hudson M.E."/>
            <person name="Chen W."/>
            <person name="Deciu C."/>
            <person name="Hutchison D."/>
            <person name="Eads J.R."/>
            <person name="Anderson A."/>
            <person name="Fernandes F."/>
            <person name="Szeto E."/>
            <person name="Lapidus A."/>
            <person name="Kyrpides N.C."/>
            <person name="Saier M.H.Jr."/>
            <person name="Richardson P.M."/>
            <person name="Rachel R."/>
            <person name="Huber H."/>
            <person name="Eisen J.A."/>
            <person name="Koonin E.V."/>
            <person name="Keller M."/>
            <person name="Stetter K.O."/>
        </authorList>
    </citation>
    <scope>NUCLEOTIDE SEQUENCE [LARGE SCALE GENOMIC DNA]</scope>
    <source>
        <strain evidence="3">KIN4/I / DSM 18386 / JCM 14125</strain>
    </source>
</reference>
<feature type="transmembrane region" description="Helical" evidence="1">
    <location>
        <begin position="138"/>
        <end position="161"/>
    </location>
</feature>
<dbReference type="STRING" id="453591.Igni_0913"/>
<evidence type="ECO:0000313" key="2">
    <source>
        <dbReference type="EMBL" id="ABU82093.1"/>
    </source>
</evidence>
<evidence type="ECO:0008006" key="4">
    <source>
        <dbReference type="Google" id="ProtNLM"/>
    </source>
</evidence>
<proteinExistence type="predicted"/>
<organism evidence="2 3">
    <name type="scientific">Ignicoccus hospitalis (strain KIN4/I / DSM 18386 / JCM 14125)</name>
    <dbReference type="NCBI Taxonomy" id="453591"/>
    <lineage>
        <taxon>Archaea</taxon>
        <taxon>Thermoproteota</taxon>
        <taxon>Thermoprotei</taxon>
        <taxon>Desulfurococcales</taxon>
        <taxon>Desulfurococcaceae</taxon>
        <taxon>Ignicoccus</taxon>
    </lineage>
</organism>
<evidence type="ECO:0000313" key="3">
    <source>
        <dbReference type="Proteomes" id="UP000000262"/>
    </source>
</evidence>
<feature type="transmembrane region" description="Helical" evidence="1">
    <location>
        <begin position="99"/>
        <end position="117"/>
    </location>
</feature>
<keyword evidence="3" id="KW-1185">Reference proteome</keyword>
<dbReference type="Proteomes" id="UP000000262">
    <property type="component" value="Chromosome"/>
</dbReference>
<dbReference type="HOGENOM" id="CLU_907958_0_0_2"/>
<feature type="transmembrane region" description="Helical" evidence="1">
    <location>
        <begin position="181"/>
        <end position="211"/>
    </location>
</feature>
<dbReference type="GeneID" id="5562585"/>
<gene>
    <name evidence="2" type="ordered locus">Igni_0913</name>
</gene>
<dbReference type="KEGG" id="iho:Igni_0913"/>
<name>A8AAZ1_IGNH4</name>
<feature type="transmembrane region" description="Helical" evidence="1">
    <location>
        <begin position="71"/>
        <end position="87"/>
    </location>
</feature>
<dbReference type="eggNOG" id="arCOG01006">
    <property type="taxonomic scope" value="Archaea"/>
</dbReference>
<sequence>MITEIAIATTILLATLPLPTALATFSLASLSGAIGCSVVCMDLVSPFLASVLLGFFLSIASFVLSIDVAHAFVLDVLVSSIIALVFAKKFVSSGLEEVSEAVATLLILASIGMAYASPEAAAQAMMSLSGSLWTVDELSSYFLAAIAITIMLVGSAFKLQLAAVMFDYEYLKVTAKRPLLWAWLLFFFMVLGTSFASFTVGLLSSQVLLILPATFSLRSGLREVERNFEATYASGALVGWLGCAISGEWGVPEVGVVGATFVLLIVSLSLSRRIGSLAYTLNGLRRGKPSRLPQQEGVQGGTVAEG</sequence>
<accession>A8AAZ1</accession>
<dbReference type="AlphaFoldDB" id="A8AAZ1"/>
<dbReference type="RefSeq" id="WP_012123057.1">
    <property type="nucleotide sequence ID" value="NC_009776.1"/>
</dbReference>
<feature type="transmembrane region" description="Helical" evidence="1">
    <location>
        <begin position="43"/>
        <end position="64"/>
    </location>
</feature>
<protein>
    <recommendedName>
        <fullName evidence="4">ABC-3 protein</fullName>
    </recommendedName>
</protein>
<feature type="transmembrane region" description="Helical" evidence="1">
    <location>
        <begin position="257"/>
        <end position="281"/>
    </location>
</feature>
<evidence type="ECO:0000256" key="1">
    <source>
        <dbReference type="SAM" id="Phobius"/>
    </source>
</evidence>
<keyword evidence="1" id="KW-0812">Transmembrane</keyword>
<dbReference type="EMBL" id="CP000816">
    <property type="protein sequence ID" value="ABU82093.1"/>
    <property type="molecule type" value="Genomic_DNA"/>
</dbReference>
<keyword evidence="1" id="KW-0472">Membrane</keyword>